<dbReference type="AlphaFoldDB" id="A0A832SE01"/>
<evidence type="ECO:0000313" key="3">
    <source>
        <dbReference type="Proteomes" id="UP000600774"/>
    </source>
</evidence>
<dbReference type="InterPro" id="IPR029063">
    <property type="entry name" value="SAM-dependent_MTases_sf"/>
</dbReference>
<dbReference type="PANTHER" id="PTHR43861">
    <property type="entry name" value="TRANS-ACONITATE 2-METHYLTRANSFERASE-RELATED"/>
    <property type="match status" value="1"/>
</dbReference>
<dbReference type="EMBL" id="DUJU01000048">
    <property type="protein sequence ID" value="HIH93271.1"/>
    <property type="molecule type" value="Genomic_DNA"/>
</dbReference>
<proteinExistence type="predicted"/>
<sequence>MKFIDGIIHKLVLSRGFRYYPEDRYFIKQILKFSENKNTKVLDVGCGNGHYSFLFEACGAEVTAFDYDKALIKKANERKKELNSKVEFLVADGRYPEKYFTDKFGIIFLSGFALFGIKQDSELMEKYLLLLDNGGKLVFVHSSNLTGDIRKTRWRNHKIEELKLFFEDLDCIVEEVYFYDRQFIIKMFHSLVFNKFSTKIHILISKLTKLPCSLVFIVKKHGQNAESCI</sequence>
<dbReference type="Pfam" id="PF13847">
    <property type="entry name" value="Methyltransf_31"/>
    <property type="match status" value="1"/>
</dbReference>
<dbReference type="OMA" id="DIIFMAG"/>
<comment type="caution">
    <text evidence="2">The sequence shown here is derived from an EMBL/GenBank/DDBJ whole genome shotgun (WGS) entry which is preliminary data.</text>
</comment>
<keyword evidence="2" id="KW-0489">Methyltransferase</keyword>
<dbReference type="SUPFAM" id="SSF53335">
    <property type="entry name" value="S-adenosyl-L-methionine-dependent methyltransferases"/>
    <property type="match status" value="1"/>
</dbReference>
<dbReference type="RefSeq" id="WP_011021094.1">
    <property type="nucleotide sequence ID" value="NZ_DUJU01000048.1"/>
</dbReference>
<organism evidence="2 3">
    <name type="scientific">Methanosarcina acetivorans</name>
    <dbReference type="NCBI Taxonomy" id="2214"/>
    <lineage>
        <taxon>Archaea</taxon>
        <taxon>Methanobacteriati</taxon>
        <taxon>Methanobacteriota</taxon>
        <taxon>Stenosarchaea group</taxon>
        <taxon>Methanomicrobia</taxon>
        <taxon>Methanosarcinales</taxon>
        <taxon>Methanosarcinaceae</taxon>
        <taxon>Methanosarcina</taxon>
    </lineage>
</organism>
<protein>
    <submittedName>
        <fullName evidence="2">Methyltransferase domain-containing protein</fullName>
    </submittedName>
</protein>
<dbReference type="GO" id="GO:0032259">
    <property type="term" value="P:methylation"/>
    <property type="evidence" value="ECO:0007669"/>
    <property type="project" value="UniProtKB-KW"/>
</dbReference>
<dbReference type="Proteomes" id="UP000600774">
    <property type="component" value="Unassembled WGS sequence"/>
</dbReference>
<evidence type="ECO:0000259" key="1">
    <source>
        <dbReference type="Pfam" id="PF13847"/>
    </source>
</evidence>
<dbReference type="InterPro" id="IPR025714">
    <property type="entry name" value="Methyltranfer_dom"/>
</dbReference>
<gene>
    <name evidence="2" type="ORF">HA338_04255</name>
</gene>
<dbReference type="SMR" id="A0A832SE01"/>
<reference evidence="2" key="1">
    <citation type="journal article" date="2020" name="bioRxiv">
        <title>A rank-normalized archaeal taxonomy based on genome phylogeny resolves widespread incomplete and uneven classifications.</title>
        <authorList>
            <person name="Rinke C."/>
            <person name="Chuvochina M."/>
            <person name="Mussig A.J."/>
            <person name="Chaumeil P.-A."/>
            <person name="Waite D.W."/>
            <person name="Whitman W.B."/>
            <person name="Parks D.H."/>
            <person name="Hugenholtz P."/>
        </authorList>
    </citation>
    <scope>NUCLEOTIDE SEQUENCE</scope>
    <source>
        <strain evidence="2">UBA8876</strain>
    </source>
</reference>
<name>A0A832SE01_9EURY</name>
<dbReference type="GO" id="GO:0008168">
    <property type="term" value="F:methyltransferase activity"/>
    <property type="evidence" value="ECO:0007669"/>
    <property type="project" value="UniProtKB-KW"/>
</dbReference>
<accession>A0A832SE01</accession>
<dbReference type="PANTHER" id="PTHR43861:SF1">
    <property type="entry name" value="TRANS-ACONITATE 2-METHYLTRANSFERASE"/>
    <property type="match status" value="1"/>
</dbReference>
<evidence type="ECO:0000313" key="2">
    <source>
        <dbReference type="EMBL" id="HIH93271.1"/>
    </source>
</evidence>
<dbReference type="GeneID" id="1472955"/>
<feature type="domain" description="Methyltransferase" evidence="1">
    <location>
        <begin position="36"/>
        <end position="146"/>
    </location>
</feature>
<dbReference type="CDD" id="cd02440">
    <property type="entry name" value="AdoMet_MTases"/>
    <property type="match status" value="1"/>
</dbReference>
<keyword evidence="2" id="KW-0808">Transferase</keyword>
<dbReference type="Gene3D" id="3.40.50.150">
    <property type="entry name" value="Vaccinia Virus protein VP39"/>
    <property type="match status" value="1"/>
</dbReference>